<keyword evidence="6 11" id="KW-0862">Zinc</keyword>
<keyword evidence="9" id="KW-0520">NAD</keyword>
<dbReference type="InterPro" id="IPR013149">
    <property type="entry name" value="ADH-like_C"/>
</dbReference>
<dbReference type="Gene3D" id="3.40.50.720">
    <property type="entry name" value="NAD(P)-binding Rossmann-like Domain"/>
    <property type="match status" value="1"/>
</dbReference>
<dbReference type="Gene3D" id="3.90.180.10">
    <property type="entry name" value="Medium-chain alcohol dehydrogenases, catalytic domain"/>
    <property type="match status" value="1"/>
</dbReference>
<comment type="catalytic activity">
    <reaction evidence="10">
        <text>a primary alcohol + NAD(+) = an aldehyde + NADH + H(+)</text>
        <dbReference type="Rhea" id="RHEA:10736"/>
        <dbReference type="ChEBI" id="CHEBI:15378"/>
        <dbReference type="ChEBI" id="CHEBI:15734"/>
        <dbReference type="ChEBI" id="CHEBI:17478"/>
        <dbReference type="ChEBI" id="CHEBI:57540"/>
        <dbReference type="ChEBI" id="CHEBI:57945"/>
        <dbReference type="EC" id="1.1.1.1"/>
    </reaction>
</comment>
<protein>
    <recommendedName>
        <fullName evidence="3">alcohol dehydrogenase</fullName>
        <ecNumber evidence="3">1.1.1.1</ecNumber>
    </recommendedName>
</protein>
<evidence type="ECO:0000259" key="12">
    <source>
        <dbReference type="SMART" id="SM00829"/>
    </source>
</evidence>
<dbReference type="InterPro" id="IPR002328">
    <property type="entry name" value="ADH_Zn_CS"/>
</dbReference>
<comment type="cofactor">
    <cofactor evidence="1 11">
        <name>Zn(2+)</name>
        <dbReference type="ChEBI" id="CHEBI:29105"/>
    </cofactor>
</comment>
<evidence type="ECO:0000256" key="9">
    <source>
        <dbReference type="ARBA" id="ARBA00023027"/>
    </source>
</evidence>
<evidence type="ECO:0000256" key="10">
    <source>
        <dbReference type="ARBA" id="ARBA00049243"/>
    </source>
</evidence>
<dbReference type="SUPFAM" id="SSF51735">
    <property type="entry name" value="NAD(P)-binding Rossmann-fold domains"/>
    <property type="match status" value="1"/>
</dbReference>
<organism evidence="13 14">
    <name type="scientific">Pleurodeles waltl</name>
    <name type="common">Iberian ribbed newt</name>
    <dbReference type="NCBI Taxonomy" id="8319"/>
    <lineage>
        <taxon>Eukaryota</taxon>
        <taxon>Metazoa</taxon>
        <taxon>Chordata</taxon>
        <taxon>Craniata</taxon>
        <taxon>Vertebrata</taxon>
        <taxon>Euteleostomi</taxon>
        <taxon>Amphibia</taxon>
        <taxon>Batrachia</taxon>
        <taxon>Caudata</taxon>
        <taxon>Salamandroidea</taxon>
        <taxon>Salamandridae</taxon>
        <taxon>Pleurodelinae</taxon>
        <taxon>Pleurodeles</taxon>
    </lineage>
</organism>
<feature type="domain" description="Enoyl reductase (ER)" evidence="12">
    <location>
        <begin position="17"/>
        <end position="374"/>
    </location>
</feature>
<name>A0AAV7W205_PLEWA</name>
<dbReference type="PANTHER" id="PTHR43880">
    <property type="entry name" value="ALCOHOL DEHYDROGENASE"/>
    <property type="match status" value="1"/>
</dbReference>
<evidence type="ECO:0000256" key="3">
    <source>
        <dbReference type="ARBA" id="ARBA00013190"/>
    </source>
</evidence>
<keyword evidence="14" id="KW-1185">Reference proteome</keyword>
<evidence type="ECO:0000256" key="4">
    <source>
        <dbReference type="ARBA" id="ARBA00022490"/>
    </source>
</evidence>
<evidence type="ECO:0000313" key="14">
    <source>
        <dbReference type="Proteomes" id="UP001066276"/>
    </source>
</evidence>
<proteinExistence type="inferred from homology"/>
<gene>
    <name evidence="13" type="ORF">NDU88_001761</name>
</gene>
<evidence type="ECO:0000256" key="11">
    <source>
        <dbReference type="RuleBase" id="RU361277"/>
    </source>
</evidence>
<keyword evidence="5 11" id="KW-0479">Metal-binding</keyword>
<accession>A0AAV7W205</accession>
<reference evidence="13" key="1">
    <citation type="journal article" date="2022" name="bioRxiv">
        <title>Sequencing and chromosome-scale assembly of the giantPleurodeles waltlgenome.</title>
        <authorList>
            <person name="Brown T."/>
            <person name="Elewa A."/>
            <person name="Iarovenko S."/>
            <person name="Subramanian E."/>
            <person name="Araus A.J."/>
            <person name="Petzold A."/>
            <person name="Susuki M."/>
            <person name="Suzuki K.-i.T."/>
            <person name="Hayashi T."/>
            <person name="Toyoda A."/>
            <person name="Oliveira C."/>
            <person name="Osipova E."/>
            <person name="Leigh N.D."/>
            <person name="Simon A."/>
            <person name="Yun M.H."/>
        </authorList>
    </citation>
    <scope>NUCLEOTIDE SEQUENCE</scope>
    <source>
        <strain evidence="13">20211129_DDA</strain>
        <tissue evidence="13">Liver</tissue>
    </source>
</reference>
<dbReference type="PANTHER" id="PTHR43880:SF1">
    <property type="entry name" value="ALCOHOL DEHYDROGENASE 1A"/>
    <property type="match status" value="1"/>
</dbReference>
<dbReference type="EMBL" id="JANPWB010000002">
    <property type="protein sequence ID" value="KAJ1206355.1"/>
    <property type="molecule type" value="Genomic_DNA"/>
</dbReference>
<keyword evidence="8" id="KW-0560">Oxidoreductase</keyword>
<dbReference type="InterPro" id="IPR020843">
    <property type="entry name" value="ER"/>
</dbReference>
<keyword evidence="7" id="KW-0007">Acetylation</keyword>
<evidence type="ECO:0000256" key="6">
    <source>
        <dbReference type="ARBA" id="ARBA00022833"/>
    </source>
</evidence>
<dbReference type="InterPro" id="IPR011032">
    <property type="entry name" value="GroES-like_sf"/>
</dbReference>
<dbReference type="GO" id="GO:0042573">
    <property type="term" value="P:retinoic acid metabolic process"/>
    <property type="evidence" value="ECO:0007669"/>
    <property type="project" value="TreeGrafter"/>
</dbReference>
<dbReference type="GO" id="GO:0008270">
    <property type="term" value="F:zinc ion binding"/>
    <property type="evidence" value="ECO:0007669"/>
    <property type="project" value="InterPro"/>
</dbReference>
<dbReference type="CDD" id="cd08299">
    <property type="entry name" value="alcohol_DH_class_I_II_IV"/>
    <property type="match status" value="1"/>
</dbReference>
<dbReference type="EC" id="1.1.1.1" evidence="3"/>
<evidence type="ECO:0000256" key="8">
    <source>
        <dbReference type="ARBA" id="ARBA00023002"/>
    </source>
</evidence>
<dbReference type="PROSITE" id="PS00059">
    <property type="entry name" value="ADH_ZINC"/>
    <property type="match status" value="1"/>
</dbReference>
<dbReference type="AlphaFoldDB" id="A0AAV7W205"/>
<dbReference type="InterPro" id="IPR036291">
    <property type="entry name" value="NAD(P)-bd_dom_sf"/>
</dbReference>
<comment type="caution">
    <text evidence="13">The sequence shown here is derived from an EMBL/GenBank/DDBJ whole genome shotgun (WGS) entry which is preliminary data.</text>
</comment>
<dbReference type="GO" id="GO:0004745">
    <property type="term" value="F:all-trans-retinol dehydrogenase (NAD+) activity"/>
    <property type="evidence" value="ECO:0007669"/>
    <property type="project" value="TreeGrafter"/>
</dbReference>
<evidence type="ECO:0000256" key="1">
    <source>
        <dbReference type="ARBA" id="ARBA00001947"/>
    </source>
</evidence>
<dbReference type="GO" id="GO:0042572">
    <property type="term" value="P:retinol metabolic process"/>
    <property type="evidence" value="ECO:0007669"/>
    <property type="project" value="TreeGrafter"/>
</dbReference>
<evidence type="ECO:0000256" key="5">
    <source>
        <dbReference type="ARBA" id="ARBA00022723"/>
    </source>
</evidence>
<dbReference type="Proteomes" id="UP001066276">
    <property type="component" value="Chromosome 1_2"/>
</dbReference>
<dbReference type="SMART" id="SM00829">
    <property type="entry name" value="PKS_ER"/>
    <property type="match status" value="1"/>
</dbReference>
<sequence>METAGKVIKCKAAVTWEPNKPFSIEEVEVAPPKAHEVRIKMVATSICRSDYHATEGMFTNVKFPMIAGHEGAGVIESVGEGVTNIQPGDHVIPLFMPQCGECSCCQNPESNFCLKNDIINGRGLMADNTSRFSCKGKEIHNFLSTSTFTEYTVVDEISVVKIDSAARLDRACLVACGFSTGYGSAVNTAKVKPGTTCVVFGLGGVGLSTIIGCRAAGAKHIIGVDINADKFGKAKEVGATECINPLDYTKQIHEVITEMTKGGAHYSFECVGNVDTMTAAFMSCHFGFGTCVVVGVAPSASLLTFSPSLLMAGRALKGSTFGGWKSKDCVPQIVSDYMVNKFDLEPLVTNTMPLENINEGFELLRTGKSIRTVLMI</sequence>
<dbReference type="InterPro" id="IPR013154">
    <property type="entry name" value="ADH-like_N"/>
</dbReference>
<dbReference type="Pfam" id="PF08240">
    <property type="entry name" value="ADH_N"/>
    <property type="match status" value="1"/>
</dbReference>
<keyword evidence="4" id="KW-0963">Cytoplasm</keyword>
<evidence type="ECO:0000313" key="13">
    <source>
        <dbReference type="EMBL" id="KAJ1206355.1"/>
    </source>
</evidence>
<comment type="subcellular location">
    <subcellularLocation>
        <location evidence="2">Cytoplasm</location>
    </subcellularLocation>
</comment>
<evidence type="ECO:0000256" key="2">
    <source>
        <dbReference type="ARBA" id="ARBA00004496"/>
    </source>
</evidence>
<dbReference type="GO" id="GO:0005829">
    <property type="term" value="C:cytosol"/>
    <property type="evidence" value="ECO:0007669"/>
    <property type="project" value="TreeGrafter"/>
</dbReference>
<evidence type="ECO:0000256" key="7">
    <source>
        <dbReference type="ARBA" id="ARBA00022990"/>
    </source>
</evidence>
<comment type="similarity">
    <text evidence="11">Belongs to the zinc-containing alcohol dehydrogenase family.</text>
</comment>
<dbReference type="FunFam" id="3.40.50.720:FF:000003">
    <property type="entry name" value="S-(hydroxymethyl)glutathione dehydrogenase"/>
    <property type="match status" value="1"/>
</dbReference>
<dbReference type="Pfam" id="PF00107">
    <property type="entry name" value="ADH_zinc_N"/>
    <property type="match status" value="1"/>
</dbReference>
<dbReference type="FunFam" id="3.90.180.10:FF:000001">
    <property type="entry name" value="S-(hydroxymethyl)glutathione dehydrogenase"/>
    <property type="match status" value="1"/>
</dbReference>
<dbReference type="SUPFAM" id="SSF50129">
    <property type="entry name" value="GroES-like"/>
    <property type="match status" value="2"/>
</dbReference>